<name>A0ABR8UMJ1_9GAMM</name>
<dbReference type="NCBIfam" id="TIGR02523">
    <property type="entry name" value="type_IV_pilV"/>
    <property type="match status" value="1"/>
</dbReference>
<gene>
    <name evidence="2" type="primary">pilV</name>
    <name evidence="2" type="ORF">H9645_13445</name>
</gene>
<comment type="caution">
    <text evidence="2">The sequence shown here is derived from an EMBL/GenBank/DDBJ whole genome shotgun (WGS) entry which is preliminary data.</text>
</comment>
<keyword evidence="3" id="KW-1185">Reference proteome</keyword>
<dbReference type="EMBL" id="JACSQJ010000009">
    <property type="protein sequence ID" value="MBD7989038.1"/>
    <property type="molecule type" value="Genomic_DNA"/>
</dbReference>
<dbReference type="RefSeq" id="WP_191730196.1">
    <property type="nucleotide sequence ID" value="NZ_JACSQJ010000009.1"/>
</dbReference>
<sequence>MNRFGRIRRGGRGQGGFSMIEVLIALVVLAVGLLGLALLQTMNLRYTKSAEQRTKAINLASSIIDTMRTNRSELVAYAVEESQFEDVDPSAGCERSGALNAARNLEQWMCEVKEALGPEADGSITIAGSSVRVQINWSEDNLPSLAGGANVVLESVL</sequence>
<protein>
    <submittedName>
        <fullName evidence="2">Type IV pilus modification protein PilV</fullName>
    </submittedName>
</protein>
<reference evidence="2 3" key="1">
    <citation type="submission" date="2020-08" db="EMBL/GenBank/DDBJ databases">
        <title>A Genomic Blueprint of the Chicken Gut Microbiome.</title>
        <authorList>
            <person name="Gilroy R."/>
            <person name="Ravi A."/>
            <person name="Getino M."/>
            <person name="Pursley I."/>
            <person name="Horton D.L."/>
            <person name="Alikhan N.-F."/>
            <person name="Baker D."/>
            <person name="Gharbi K."/>
            <person name="Hall N."/>
            <person name="Watson M."/>
            <person name="Adriaenssens E.M."/>
            <person name="Foster-Nyarko E."/>
            <person name="Jarju S."/>
            <person name="Secka A."/>
            <person name="Antonio M."/>
            <person name="Oren A."/>
            <person name="Chaudhuri R."/>
            <person name="La Ragione R.M."/>
            <person name="Hildebrand F."/>
            <person name="Pallen M.J."/>
        </authorList>
    </citation>
    <scope>NUCLEOTIDE SEQUENCE [LARGE SCALE GENOMIC DNA]</scope>
    <source>
        <strain evidence="2 3">Sa2BVA3</strain>
    </source>
</reference>
<feature type="transmembrane region" description="Helical" evidence="1">
    <location>
        <begin position="20"/>
        <end position="39"/>
    </location>
</feature>
<dbReference type="NCBIfam" id="TIGR02532">
    <property type="entry name" value="IV_pilin_GFxxxE"/>
    <property type="match status" value="1"/>
</dbReference>
<evidence type="ECO:0000313" key="2">
    <source>
        <dbReference type="EMBL" id="MBD7989038.1"/>
    </source>
</evidence>
<dbReference type="Proteomes" id="UP000647183">
    <property type="component" value="Unassembled WGS sequence"/>
</dbReference>
<accession>A0ABR8UMJ1</accession>
<keyword evidence="1" id="KW-0812">Transmembrane</keyword>
<organism evidence="2 3">
    <name type="scientific">Luteimonas colneyensis</name>
    <dbReference type="NCBI Taxonomy" id="2762230"/>
    <lineage>
        <taxon>Bacteria</taxon>
        <taxon>Pseudomonadati</taxon>
        <taxon>Pseudomonadota</taxon>
        <taxon>Gammaproteobacteria</taxon>
        <taxon>Lysobacterales</taxon>
        <taxon>Lysobacteraceae</taxon>
        <taxon>Luteimonas</taxon>
    </lineage>
</organism>
<evidence type="ECO:0000256" key="1">
    <source>
        <dbReference type="SAM" id="Phobius"/>
    </source>
</evidence>
<keyword evidence="1" id="KW-0472">Membrane</keyword>
<dbReference type="InterPro" id="IPR012902">
    <property type="entry name" value="N_methyl_site"/>
</dbReference>
<dbReference type="InterPro" id="IPR013362">
    <property type="entry name" value="Pilus_4_PilV"/>
</dbReference>
<keyword evidence="1" id="KW-1133">Transmembrane helix</keyword>
<evidence type="ECO:0000313" key="3">
    <source>
        <dbReference type="Proteomes" id="UP000647183"/>
    </source>
</evidence>
<proteinExistence type="predicted"/>
<dbReference type="Pfam" id="PF07963">
    <property type="entry name" value="N_methyl"/>
    <property type="match status" value="1"/>
</dbReference>